<dbReference type="GO" id="GO:0008270">
    <property type="term" value="F:zinc ion binding"/>
    <property type="evidence" value="ECO:0007669"/>
    <property type="project" value="InterPro"/>
</dbReference>
<reference evidence="5" key="1">
    <citation type="submission" date="2009-09" db="EMBL/GenBank/DDBJ databases">
        <title>The complete chromosome of Sebaldella termitidis ATCC 33386.</title>
        <authorList>
            <consortium name="US DOE Joint Genome Institute (JGI-PGF)"/>
            <person name="Lucas S."/>
            <person name="Copeland A."/>
            <person name="Lapidus A."/>
            <person name="Glavina del Rio T."/>
            <person name="Dalin E."/>
            <person name="Tice H."/>
            <person name="Bruce D."/>
            <person name="Goodwin L."/>
            <person name="Pitluck S."/>
            <person name="Kyrpides N."/>
            <person name="Mavromatis K."/>
            <person name="Ivanova N."/>
            <person name="Mikhailova N."/>
            <person name="Sims D."/>
            <person name="Meincke L."/>
            <person name="Brettin T."/>
            <person name="Detter J.C."/>
            <person name="Han C."/>
            <person name="Larimer F."/>
            <person name="Land M."/>
            <person name="Hauser L."/>
            <person name="Markowitz V."/>
            <person name="Cheng J.F."/>
            <person name="Hugenholtz P."/>
            <person name="Woyke T."/>
            <person name="Wu D."/>
            <person name="Eisen J.A."/>
        </authorList>
    </citation>
    <scope>NUCLEOTIDE SEQUENCE [LARGE SCALE GENOMIC DNA]</scope>
    <source>
        <strain evidence="5">ATCC 33386 / NCTC 11300</strain>
    </source>
</reference>
<gene>
    <name evidence="4" type="ordered locus">Sterm_4019</name>
</gene>
<dbReference type="NCBIfam" id="NF005288">
    <property type="entry name" value="PRK06806.1"/>
    <property type="match status" value="1"/>
</dbReference>
<proteinExistence type="predicted"/>
<dbReference type="CDD" id="cd00947">
    <property type="entry name" value="TBP_aldolase_IIB"/>
    <property type="match status" value="1"/>
</dbReference>
<dbReference type="STRING" id="526218.Sterm_4019"/>
<dbReference type="InterPro" id="IPR050246">
    <property type="entry name" value="Class_II_FBP_aldolase"/>
</dbReference>
<evidence type="ECO:0000313" key="5">
    <source>
        <dbReference type="Proteomes" id="UP000000845"/>
    </source>
</evidence>
<sequence>MPLLDMKSLLVKAQQEKYGVGAFSIANMEMIMGAVKAAEELNSPIILQIAEVRLNYSPLNLIGPMMIAAAKSSKVPIAVHLDHGISMGKIEEALELGFTSVMIDGSAHPLEKNIELTKAVMEKAKKYNVTVEAEIGKVGGSEDGKEDHGMIYTDVREALKFYTDTNIDALAVAIGNAHGEYKGDPELNFEILDKINKEVDIPLVLHGGSGISEKDFRKCIELGIHKINVATSTFNSVEAMVRKMYSENNNGKIDYFKLHAAEIEGAYENVKMHIEIFNSKNKA</sequence>
<dbReference type="NCBIfam" id="TIGR00167">
    <property type="entry name" value="cbbA"/>
    <property type="match status" value="1"/>
</dbReference>
<name>D1AGY1_SEBTE</name>
<feature type="active site" description="Proton donor" evidence="1">
    <location>
        <position position="82"/>
    </location>
</feature>
<dbReference type="Pfam" id="PF01116">
    <property type="entry name" value="F_bP_aldolase"/>
    <property type="match status" value="1"/>
</dbReference>
<keyword evidence="3" id="KW-0862">Zinc</keyword>
<feature type="binding site" evidence="3">
    <location>
        <position position="206"/>
    </location>
    <ligand>
        <name>Zn(2+)</name>
        <dbReference type="ChEBI" id="CHEBI:29105"/>
        <label>1</label>
        <note>catalytic</note>
    </ligand>
</feature>
<dbReference type="EMBL" id="CP001739">
    <property type="protein sequence ID" value="ACZ10851.1"/>
    <property type="molecule type" value="Genomic_DNA"/>
</dbReference>
<feature type="binding site" evidence="2">
    <location>
        <begin position="207"/>
        <end position="209"/>
    </location>
    <ligand>
        <name>dihydroxyacetone phosphate</name>
        <dbReference type="ChEBI" id="CHEBI:57642"/>
    </ligand>
</feature>
<accession>D1AGY1</accession>
<dbReference type="PANTHER" id="PTHR30304:SF0">
    <property type="entry name" value="D-TAGATOSE-1,6-BISPHOSPHATE ALDOLASE SUBUNIT GATY-RELATED"/>
    <property type="match status" value="1"/>
</dbReference>
<dbReference type="EC" id="4.1.2.29" evidence="4"/>
<keyword evidence="5" id="KW-1185">Reference proteome</keyword>
<dbReference type="InterPro" id="IPR013785">
    <property type="entry name" value="Aldolase_TIM"/>
</dbReference>
<feature type="binding site" evidence="3">
    <location>
        <position position="104"/>
    </location>
    <ligand>
        <name>Zn(2+)</name>
        <dbReference type="ChEBI" id="CHEBI:29105"/>
        <label>2</label>
    </ligand>
</feature>
<dbReference type="RefSeq" id="WP_012863426.1">
    <property type="nucleotide sequence ID" value="NC_013517.1"/>
</dbReference>
<dbReference type="InterPro" id="IPR000771">
    <property type="entry name" value="FBA_II"/>
</dbReference>
<dbReference type="PROSITE" id="PS00806">
    <property type="entry name" value="ALDOLASE_CLASS_II_2"/>
    <property type="match status" value="1"/>
</dbReference>
<protein>
    <submittedName>
        <fullName evidence="4">Ketose-bisphosphate aldolase</fullName>
        <ecNumber evidence="4">4.1.2.29</ecNumber>
    </submittedName>
</protein>
<dbReference type="PANTHER" id="PTHR30304">
    <property type="entry name" value="D-TAGATOSE-1,6-BISPHOSPHATE ALDOLASE"/>
    <property type="match status" value="1"/>
</dbReference>
<dbReference type="KEGG" id="str:Sterm_4019"/>
<evidence type="ECO:0000256" key="3">
    <source>
        <dbReference type="PIRSR" id="PIRSR001359-3"/>
    </source>
</evidence>
<dbReference type="PIRSF" id="PIRSF001359">
    <property type="entry name" value="F_bP_aldolase_II"/>
    <property type="match status" value="1"/>
</dbReference>
<evidence type="ECO:0000256" key="1">
    <source>
        <dbReference type="PIRSR" id="PIRSR001359-1"/>
    </source>
</evidence>
<feature type="binding site" evidence="3">
    <location>
        <position position="134"/>
    </location>
    <ligand>
        <name>Zn(2+)</name>
        <dbReference type="ChEBI" id="CHEBI:29105"/>
        <label>2</label>
    </ligand>
</feature>
<feature type="binding site" evidence="2">
    <location>
        <begin position="228"/>
        <end position="231"/>
    </location>
    <ligand>
        <name>dihydroxyacetone phosphate</name>
        <dbReference type="ChEBI" id="CHEBI:57642"/>
    </ligand>
</feature>
<keyword evidence="4" id="KW-0456">Lyase</keyword>
<dbReference type="Gene3D" id="3.20.20.70">
    <property type="entry name" value="Aldolase class I"/>
    <property type="match status" value="1"/>
</dbReference>
<evidence type="ECO:0000313" key="4">
    <source>
        <dbReference type="EMBL" id="ACZ10851.1"/>
    </source>
</evidence>
<dbReference type="AlphaFoldDB" id="D1AGY1"/>
<comment type="cofactor">
    <cofactor evidence="3">
        <name>Zn(2+)</name>
        <dbReference type="ChEBI" id="CHEBI:29105"/>
    </cofactor>
    <text evidence="3">Binds 2 Zn(2+) ions per subunit. One is catalytic and the other provides a structural contribution.</text>
</comment>
<evidence type="ECO:0000256" key="2">
    <source>
        <dbReference type="PIRSR" id="PIRSR001359-2"/>
    </source>
</evidence>
<reference evidence="4 5" key="2">
    <citation type="journal article" date="2010" name="Stand. Genomic Sci.">
        <title>Complete genome sequence of Sebaldella termitidis type strain (NCTC 11300).</title>
        <authorList>
            <person name="Harmon-Smith M."/>
            <person name="Celia L."/>
            <person name="Chertkov O."/>
            <person name="Lapidus A."/>
            <person name="Copeland A."/>
            <person name="Glavina Del Rio T."/>
            <person name="Nolan M."/>
            <person name="Lucas S."/>
            <person name="Tice H."/>
            <person name="Cheng J.F."/>
            <person name="Han C."/>
            <person name="Detter J.C."/>
            <person name="Bruce D."/>
            <person name="Goodwin L."/>
            <person name="Pitluck S."/>
            <person name="Pati A."/>
            <person name="Liolios K."/>
            <person name="Ivanova N."/>
            <person name="Mavromatis K."/>
            <person name="Mikhailova N."/>
            <person name="Chen A."/>
            <person name="Palaniappan K."/>
            <person name="Land M."/>
            <person name="Hauser L."/>
            <person name="Chang Y.J."/>
            <person name="Jeffries C.D."/>
            <person name="Brettin T."/>
            <person name="Goker M."/>
            <person name="Beck B."/>
            <person name="Bristow J."/>
            <person name="Eisen J.A."/>
            <person name="Markowitz V."/>
            <person name="Hugenholtz P."/>
            <person name="Kyrpides N.C."/>
            <person name="Klenk H.P."/>
            <person name="Chen F."/>
        </authorList>
    </citation>
    <scope>NUCLEOTIDE SEQUENCE [LARGE SCALE GENOMIC DNA]</scope>
    <source>
        <strain evidence="5">ATCC 33386 / NCTC 11300</strain>
    </source>
</reference>
<feature type="binding site" evidence="2">
    <location>
        <position position="179"/>
    </location>
    <ligand>
        <name>dihydroxyacetone phosphate</name>
        <dbReference type="ChEBI" id="CHEBI:57642"/>
    </ligand>
</feature>
<dbReference type="SUPFAM" id="SSF51569">
    <property type="entry name" value="Aldolase"/>
    <property type="match status" value="1"/>
</dbReference>
<dbReference type="GO" id="GO:0047441">
    <property type="term" value="F:5-dehydro-2-deoxyphosphogluconate aldolase activity"/>
    <property type="evidence" value="ECO:0007669"/>
    <property type="project" value="UniProtKB-EC"/>
</dbReference>
<feature type="binding site" evidence="3">
    <location>
        <position position="83"/>
    </location>
    <ligand>
        <name>Zn(2+)</name>
        <dbReference type="ChEBI" id="CHEBI:29105"/>
        <label>1</label>
        <note>catalytic</note>
    </ligand>
</feature>
<dbReference type="eggNOG" id="COG0191">
    <property type="taxonomic scope" value="Bacteria"/>
</dbReference>
<dbReference type="HOGENOM" id="CLU_040088_1_0_0"/>
<dbReference type="GO" id="GO:0005975">
    <property type="term" value="P:carbohydrate metabolic process"/>
    <property type="evidence" value="ECO:0007669"/>
    <property type="project" value="InterPro"/>
</dbReference>
<feature type="binding site" evidence="3">
    <location>
        <position position="178"/>
    </location>
    <ligand>
        <name>Zn(2+)</name>
        <dbReference type="ChEBI" id="CHEBI:29105"/>
        <label>1</label>
        <note>catalytic</note>
    </ligand>
</feature>
<dbReference type="Proteomes" id="UP000000845">
    <property type="component" value="Chromosome"/>
</dbReference>
<organism evidence="4 5">
    <name type="scientific">Sebaldella termitidis (strain ATCC 33386 / NCTC 11300)</name>
    <dbReference type="NCBI Taxonomy" id="526218"/>
    <lineage>
        <taxon>Bacteria</taxon>
        <taxon>Fusobacteriati</taxon>
        <taxon>Fusobacteriota</taxon>
        <taxon>Fusobacteriia</taxon>
        <taxon>Fusobacteriales</taxon>
        <taxon>Leptotrichiaceae</taxon>
        <taxon>Sebaldella</taxon>
    </lineage>
</organism>
<keyword evidence="3" id="KW-0479">Metal-binding</keyword>